<comment type="subcellular location">
    <subcellularLocation>
        <location evidence="1 6">Secreted</location>
        <location evidence="1 6">Cell wall</location>
    </subcellularLocation>
</comment>
<comment type="caution">
    <text evidence="7">The sequence shown here is derived from an EMBL/GenBank/DDBJ whole genome shotgun (WGS) entry which is preliminary data.</text>
</comment>
<evidence type="ECO:0000256" key="2">
    <source>
        <dbReference type="ARBA" id="ARBA00010446"/>
    </source>
</evidence>
<dbReference type="AlphaFoldDB" id="A0A409VMG5"/>
<dbReference type="OrthoDB" id="4225815at2759"/>
<evidence type="ECO:0000256" key="5">
    <source>
        <dbReference type="ARBA" id="ARBA00023157"/>
    </source>
</evidence>
<dbReference type="Pfam" id="PF01185">
    <property type="entry name" value="Hydrophobin"/>
    <property type="match status" value="1"/>
</dbReference>
<gene>
    <name evidence="7" type="ORF">CVT24_011522</name>
</gene>
<evidence type="ECO:0000256" key="1">
    <source>
        <dbReference type="ARBA" id="ARBA00004191"/>
    </source>
</evidence>
<dbReference type="STRING" id="181874.A0A409VMG5"/>
<dbReference type="CDD" id="cd23507">
    <property type="entry name" value="hydrophobin_I"/>
    <property type="match status" value="1"/>
</dbReference>
<sequence length="113" mass="11432">MFAFKSFVVAALPIVAFANPLAIRTDTGACNTGNVQCCQSTQQINNSNPLNAVLAGLLGVPVQDLGALVGLTCTPISLLGVASGTSCDQQTVCCSGNTYNGNLLAVGCSPIKL</sequence>
<keyword evidence="5 6" id="KW-1015">Disulfide bond</keyword>
<proteinExistence type="inferred from homology"/>
<dbReference type="GO" id="GO:0005199">
    <property type="term" value="F:structural constituent of cell wall"/>
    <property type="evidence" value="ECO:0007669"/>
    <property type="project" value="InterPro"/>
</dbReference>
<evidence type="ECO:0000313" key="8">
    <source>
        <dbReference type="Proteomes" id="UP000284842"/>
    </source>
</evidence>
<evidence type="ECO:0000256" key="3">
    <source>
        <dbReference type="ARBA" id="ARBA00022512"/>
    </source>
</evidence>
<reference evidence="7 8" key="1">
    <citation type="journal article" date="2018" name="Evol. Lett.">
        <title>Horizontal gene cluster transfer increased hallucinogenic mushroom diversity.</title>
        <authorList>
            <person name="Reynolds H.T."/>
            <person name="Vijayakumar V."/>
            <person name="Gluck-Thaler E."/>
            <person name="Korotkin H.B."/>
            <person name="Matheny P.B."/>
            <person name="Slot J.C."/>
        </authorList>
    </citation>
    <scope>NUCLEOTIDE SEQUENCE [LARGE SCALE GENOMIC DNA]</scope>
    <source>
        <strain evidence="7 8">2629</strain>
    </source>
</reference>
<dbReference type="InterPro" id="IPR001338">
    <property type="entry name" value="Class_I_Hydrophobin"/>
</dbReference>
<protein>
    <recommendedName>
        <fullName evidence="6">Hydrophobin</fullName>
    </recommendedName>
</protein>
<evidence type="ECO:0000256" key="4">
    <source>
        <dbReference type="ARBA" id="ARBA00022525"/>
    </source>
</evidence>
<keyword evidence="3 6" id="KW-0134">Cell wall</keyword>
<dbReference type="SMART" id="SM00075">
    <property type="entry name" value="HYDRO"/>
    <property type="match status" value="1"/>
</dbReference>
<keyword evidence="6" id="KW-0732">Signal</keyword>
<dbReference type="EMBL" id="NHTK01006024">
    <property type="protein sequence ID" value="PPQ67465.1"/>
    <property type="molecule type" value="Genomic_DNA"/>
</dbReference>
<name>A0A409VMG5_9AGAR</name>
<feature type="chain" id="PRO_5018812969" description="Hydrophobin" evidence="6">
    <location>
        <begin position="19"/>
        <end position="113"/>
    </location>
</feature>
<keyword evidence="4 6" id="KW-0964">Secreted</keyword>
<dbReference type="GO" id="GO:0009277">
    <property type="term" value="C:fungal-type cell wall"/>
    <property type="evidence" value="ECO:0007669"/>
    <property type="project" value="InterPro"/>
</dbReference>
<evidence type="ECO:0000256" key="6">
    <source>
        <dbReference type="RuleBase" id="RU365009"/>
    </source>
</evidence>
<evidence type="ECO:0000313" key="7">
    <source>
        <dbReference type="EMBL" id="PPQ67465.1"/>
    </source>
</evidence>
<feature type="signal peptide" evidence="6">
    <location>
        <begin position="1"/>
        <end position="18"/>
    </location>
</feature>
<keyword evidence="8" id="KW-1185">Reference proteome</keyword>
<accession>A0A409VMG5</accession>
<comment type="similarity">
    <text evidence="2 6">Belongs to the fungal hydrophobin family.</text>
</comment>
<organism evidence="7 8">
    <name type="scientific">Panaeolus cyanescens</name>
    <dbReference type="NCBI Taxonomy" id="181874"/>
    <lineage>
        <taxon>Eukaryota</taxon>
        <taxon>Fungi</taxon>
        <taxon>Dikarya</taxon>
        <taxon>Basidiomycota</taxon>
        <taxon>Agaricomycotina</taxon>
        <taxon>Agaricomycetes</taxon>
        <taxon>Agaricomycetidae</taxon>
        <taxon>Agaricales</taxon>
        <taxon>Agaricineae</taxon>
        <taxon>Galeropsidaceae</taxon>
        <taxon>Panaeolus</taxon>
    </lineage>
</organism>
<dbReference type="Proteomes" id="UP000284842">
    <property type="component" value="Unassembled WGS sequence"/>
</dbReference>
<dbReference type="InParanoid" id="A0A409VMG5"/>